<evidence type="ECO:0000313" key="2">
    <source>
        <dbReference type="EMBL" id="MCG7937883.1"/>
    </source>
</evidence>
<dbReference type="Proteomes" id="UP000886687">
    <property type="component" value="Unassembled WGS sequence"/>
</dbReference>
<feature type="chain" id="PRO_5038826769" evidence="1">
    <location>
        <begin position="33"/>
        <end position="543"/>
    </location>
</feature>
<dbReference type="InterPro" id="IPR010869">
    <property type="entry name" value="DUF1501"/>
</dbReference>
<evidence type="ECO:0000256" key="1">
    <source>
        <dbReference type="SAM" id="SignalP"/>
    </source>
</evidence>
<dbReference type="EMBL" id="JAEPDI010000001">
    <property type="protein sequence ID" value="MCG7937883.1"/>
    <property type="molecule type" value="Genomic_DNA"/>
</dbReference>
<dbReference type="PANTHER" id="PTHR43737">
    <property type="entry name" value="BLL7424 PROTEIN"/>
    <property type="match status" value="1"/>
</dbReference>
<dbReference type="PROSITE" id="PS51318">
    <property type="entry name" value="TAT"/>
    <property type="match status" value="1"/>
</dbReference>
<dbReference type="Pfam" id="PF07394">
    <property type="entry name" value="DUF1501"/>
    <property type="match status" value="1"/>
</dbReference>
<reference evidence="2" key="1">
    <citation type="journal article" date="2021" name="Proc. Natl. Acad. Sci. U.S.A.">
        <title>Global biogeography of chemosynthetic symbionts reveals both localized and globally distributed symbiont groups. .</title>
        <authorList>
            <person name="Osvatic J.T."/>
            <person name="Wilkins L.G.E."/>
            <person name="Leibrecht L."/>
            <person name="Leray M."/>
            <person name="Zauner S."/>
            <person name="Polzin J."/>
            <person name="Camacho Y."/>
            <person name="Gros O."/>
            <person name="van Gils J.A."/>
            <person name="Eisen J.A."/>
            <person name="Petersen J.M."/>
            <person name="Yuen B."/>
        </authorList>
    </citation>
    <scope>NUCLEOTIDE SEQUENCE</scope>
    <source>
        <strain evidence="2">MAGL173</strain>
    </source>
</reference>
<comment type="caution">
    <text evidence="2">The sequence shown here is derived from an EMBL/GenBank/DDBJ whole genome shotgun (WGS) entry which is preliminary data.</text>
</comment>
<keyword evidence="1" id="KW-0732">Signal</keyword>
<gene>
    <name evidence="2" type="ORF">JAZ04_03365</name>
</gene>
<dbReference type="AlphaFoldDB" id="A0A9E4K2Q8"/>
<organism evidence="2 3">
    <name type="scientific">Candidatus Thiodiazotropha lotti</name>
    <dbReference type="NCBI Taxonomy" id="2792787"/>
    <lineage>
        <taxon>Bacteria</taxon>
        <taxon>Pseudomonadati</taxon>
        <taxon>Pseudomonadota</taxon>
        <taxon>Gammaproteobacteria</taxon>
        <taxon>Chromatiales</taxon>
        <taxon>Sedimenticolaceae</taxon>
        <taxon>Candidatus Thiodiazotropha</taxon>
    </lineage>
</organism>
<accession>A0A9E4K2Q8</accession>
<sequence>MAMHRREFLKSLASLGCISSMGSLALPRQAIAAAPNFNDYKALVCIFLYGGNDAFNMLIPTSTDANKGYDPYAEVRGSLAVNNSDLGIAQVTTNSGNLNHGVLGAGQQNPYNQNLNQSTAYTRGIYPLSGKGIDLGVNGVMPELAQLIIDNRTSILANSGTLVRPVTRDEIIDDSAELPVYLFAHNHQQRILQTGQANNLNDIGWAGKIADKWHNINQNSPLGLNISYAGNDRMLIGNSSSPLVLNPGNVPKINHLSEDSNTNTDRRALFNALAGIEGSTTRLQFGADRTDSVTDPFRTLYNNKELDAVATFDQLKQSWDSLDINYATTGSYGEALFDIPTAVQLGFSQSIRGNLIRQLEAVAKMIHLGASGNLGAEFNRQIFFVELGGFDTHATQVSQHPLLLRELSLGLWKFQKAMEELGYADSVTSFTMSDFGRTLSFNGDGTDHAWGSHQLIMGGYGRGDSGTLHGGQMIGELPEMLLSGNDDYSNKGRMIPTLSQDQVNAPLTQWFGVDQSQIPDLFPNIRNFQTGAGIETAFAPIFV</sequence>
<proteinExistence type="predicted"/>
<name>A0A9E4K2Q8_9GAMM</name>
<evidence type="ECO:0000313" key="3">
    <source>
        <dbReference type="Proteomes" id="UP000886687"/>
    </source>
</evidence>
<dbReference type="InterPro" id="IPR006311">
    <property type="entry name" value="TAT_signal"/>
</dbReference>
<feature type="signal peptide" evidence="1">
    <location>
        <begin position="1"/>
        <end position="32"/>
    </location>
</feature>
<protein>
    <submittedName>
        <fullName evidence="2">DUF1501 domain-containing protein</fullName>
    </submittedName>
</protein>
<dbReference type="PANTHER" id="PTHR43737:SF1">
    <property type="entry name" value="DUF1501 DOMAIN-CONTAINING PROTEIN"/>
    <property type="match status" value="1"/>
</dbReference>